<dbReference type="Proteomes" id="UP000247569">
    <property type="component" value="Unassembled WGS sequence"/>
</dbReference>
<dbReference type="PANTHER" id="PTHR38436">
    <property type="entry name" value="POLYKETIDE CYCLASE SNOAL-LIKE DOMAIN"/>
    <property type="match status" value="1"/>
</dbReference>
<protein>
    <submittedName>
        <fullName evidence="1">Putative ester cyclase</fullName>
    </submittedName>
</protein>
<dbReference type="GO" id="GO:0030638">
    <property type="term" value="P:polyketide metabolic process"/>
    <property type="evidence" value="ECO:0007669"/>
    <property type="project" value="InterPro"/>
</dbReference>
<keyword evidence="2" id="KW-1185">Reference proteome</keyword>
<accession>A0A318KFD5</accession>
<comment type="caution">
    <text evidence="1">The sequence shown here is derived from an EMBL/GenBank/DDBJ whole genome shotgun (WGS) entry which is preliminary data.</text>
</comment>
<dbReference type="InterPro" id="IPR009959">
    <property type="entry name" value="Cyclase_SnoaL-like"/>
</dbReference>
<dbReference type="AlphaFoldDB" id="A0A318KFD5"/>
<dbReference type="Gene3D" id="3.10.450.50">
    <property type="match status" value="2"/>
</dbReference>
<organism evidence="1 2">
    <name type="scientific">Nocardia tenerifensis</name>
    <dbReference type="NCBI Taxonomy" id="228006"/>
    <lineage>
        <taxon>Bacteria</taxon>
        <taxon>Bacillati</taxon>
        <taxon>Actinomycetota</taxon>
        <taxon>Actinomycetes</taxon>
        <taxon>Mycobacteriales</taxon>
        <taxon>Nocardiaceae</taxon>
        <taxon>Nocardia</taxon>
    </lineage>
</organism>
<evidence type="ECO:0000313" key="1">
    <source>
        <dbReference type="EMBL" id="PXX71549.1"/>
    </source>
</evidence>
<dbReference type="Pfam" id="PF07366">
    <property type="entry name" value="SnoaL"/>
    <property type="match status" value="2"/>
</dbReference>
<dbReference type="PANTHER" id="PTHR38436:SF1">
    <property type="entry name" value="ESTER CYCLASE"/>
    <property type="match status" value="1"/>
</dbReference>
<sequence length="285" mass="31131">MSEARELTDAVWLAIEHDEFDELERLFAPDAIVSTSAGSGRGREYAGQLFARHKSGYPDLRRTVLDAVESADGASVALRNEFVATHLGELRGPFGTVAPTGRRLCWQSSDHVRCADGLIVEWHAHFDRLTVLQQLGLSAPNATDGAVGKRTVTAVLREVFEQGRVERLDELLSPGFVNHRVPPGLDNGIESVKHVVALERAAFPDLAYTIEHAVAEGDMVIVVTLAEGTHRGVIFGVAPTGQRVAWRQVHIARMEGERMAEHWGVSDLAALWVQLGRAEPIGAVR</sequence>
<dbReference type="InterPro" id="IPR032710">
    <property type="entry name" value="NTF2-like_dom_sf"/>
</dbReference>
<dbReference type="SUPFAM" id="SSF54427">
    <property type="entry name" value="NTF2-like"/>
    <property type="match status" value="2"/>
</dbReference>
<dbReference type="RefSeq" id="WP_051187577.1">
    <property type="nucleotide sequence ID" value="NZ_QJKF01000001.1"/>
</dbReference>
<name>A0A318KFD5_9NOCA</name>
<gene>
    <name evidence="1" type="ORF">DFR70_101983</name>
</gene>
<reference evidence="1 2" key="1">
    <citation type="submission" date="2018-05" db="EMBL/GenBank/DDBJ databases">
        <title>Genomic Encyclopedia of Type Strains, Phase IV (KMG-IV): sequencing the most valuable type-strain genomes for metagenomic binning, comparative biology and taxonomic classification.</title>
        <authorList>
            <person name="Goeker M."/>
        </authorList>
    </citation>
    <scope>NUCLEOTIDE SEQUENCE [LARGE SCALE GENOMIC DNA]</scope>
    <source>
        <strain evidence="1 2">DSM 44704</strain>
    </source>
</reference>
<proteinExistence type="predicted"/>
<evidence type="ECO:0000313" key="2">
    <source>
        <dbReference type="Proteomes" id="UP000247569"/>
    </source>
</evidence>
<dbReference type="EMBL" id="QJKF01000001">
    <property type="protein sequence ID" value="PXX71549.1"/>
    <property type="molecule type" value="Genomic_DNA"/>
</dbReference>
<dbReference type="OrthoDB" id="129343at2"/>